<keyword evidence="2" id="KW-0833">Ubl conjugation pathway</keyword>
<dbReference type="SUPFAM" id="SSF54495">
    <property type="entry name" value="UBC-like"/>
    <property type="match status" value="1"/>
</dbReference>
<feature type="compositionally biased region" description="Polar residues" evidence="3">
    <location>
        <begin position="844"/>
        <end position="883"/>
    </location>
</feature>
<feature type="region of interest" description="Disordered" evidence="3">
    <location>
        <begin position="826"/>
        <end position="947"/>
    </location>
</feature>
<keyword evidence="6" id="KW-1185">Reference proteome</keyword>
<evidence type="ECO:0000259" key="4">
    <source>
        <dbReference type="PROSITE" id="PS50127"/>
    </source>
</evidence>
<dbReference type="Pfam" id="PF00179">
    <property type="entry name" value="UQ_con"/>
    <property type="match status" value="1"/>
</dbReference>
<dbReference type="PANTHER" id="PTHR46116:SF39">
    <property type="entry name" value="BACULOVIRAL IAP REPEAT-CONTAINING PROTEIN 6"/>
    <property type="match status" value="1"/>
</dbReference>
<gene>
    <name evidence="5" type="ORF">IFR04_004903</name>
</gene>
<evidence type="ECO:0000256" key="1">
    <source>
        <dbReference type="ARBA" id="ARBA00022679"/>
    </source>
</evidence>
<dbReference type="InterPro" id="IPR000608">
    <property type="entry name" value="UBC"/>
</dbReference>
<comment type="caution">
    <text evidence="5">The sequence shown here is derived from an EMBL/GenBank/DDBJ whole genome shotgun (WGS) entry which is preliminary data.</text>
</comment>
<dbReference type="Proteomes" id="UP000664132">
    <property type="component" value="Unassembled WGS sequence"/>
</dbReference>
<feature type="region of interest" description="Disordered" evidence="3">
    <location>
        <begin position="144"/>
        <end position="163"/>
    </location>
</feature>
<dbReference type="Gene3D" id="3.10.110.10">
    <property type="entry name" value="Ubiquitin Conjugating Enzyme"/>
    <property type="match status" value="1"/>
</dbReference>
<sequence length="947" mass="104429">MGGSSSKQIDSRKGKGKSNDQSIQEVAEHRDKAIHNVQTLCAQFRDKCSHPGCQERLPPLEYDEIFDAWLAGSKTIPPTNQFSTWNCSNGHSTCIGCGSRPTFGPESFFTSLGVVNHCCNQGRLFAVWFLLAQFDKTSLESQAYNEKKNKHEQSKSKTTPKAKAKATIPGVGYGADTGGIDGWSDEEMFVHGHMGHMIITGHPSAMPFHTDREEDILHENDSQDRLLADTVKLLSTCLPPVDMDTTVELDLFRLGTLFDKIIQLIRNDSIVDITERLEVYQATAGFITKIANHPGLVQLLLEERPNKANTPGLGELSNGSCSTLRGLDSGSTSKALIASYGDTFLQAKTFLDMSQNPKATIQTKDSWLSRESNKLLQDLVRCFEALDAIACRTAVLDTESPPEDAWTKFAEDNRVTFTDEVLLCHRYADNFKALQTSKRGRLTTISKEIATLKTSLPTGIFLKVAESRSDVMKVLIIGSEGSPYAGGLFVFDIFLDERYPATPPKMTFTLHGNDDDGESFNPNLHIHSGTVCLSLLNTWPGDPSQAWQPYKSTILSVLVSVQAMILGAPMPWENEPGFEGTGNTSRNLAHRARVQSRTLRFAMIAWLENRFADPQAKEHIWRDISQTYWQHNGLKVLEYVREWVSENPGLLDFGPTDYWIRHIKGMVPRLPPGASQKNLVEKLTTLLGVPYDPAAFPTVEIQVKQPRSKRKSSASKDPTGISKKIKSGTAPAHFKWIYARDKSQKMVKKACKEFGIGYSNTIKGSIEKLEHHVNSDMDSIDDELIDTWGELVLDSTQSSSSQADYEDEYMESMNWQKEVQAMVGNSQMPPGTYSGLPTLPHPFAQNSMSYGASPSGTQSITPALPHQTSHSLAVHTSQASGSNAPKPKLFSKKSGGANGPSTPPTTNYTGSKFHFKSNTQPQPQMKGKGASADAAIALNDSEDYECG</sequence>
<feature type="domain" description="UBC core" evidence="4">
    <location>
        <begin position="440"/>
        <end position="603"/>
    </location>
</feature>
<dbReference type="OrthoDB" id="47801at2759"/>
<dbReference type="GO" id="GO:0016740">
    <property type="term" value="F:transferase activity"/>
    <property type="evidence" value="ECO:0007669"/>
    <property type="project" value="UniProtKB-KW"/>
</dbReference>
<feature type="region of interest" description="Disordered" evidence="3">
    <location>
        <begin position="703"/>
        <end position="724"/>
    </location>
</feature>
<feature type="region of interest" description="Disordered" evidence="3">
    <location>
        <begin position="1"/>
        <end position="24"/>
    </location>
</feature>
<reference evidence="5" key="1">
    <citation type="submission" date="2021-02" db="EMBL/GenBank/DDBJ databases">
        <title>Genome sequence Cadophora malorum strain M34.</title>
        <authorList>
            <person name="Stefanovic E."/>
            <person name="Vu D."/>
            <person name="Scully C."/>
            <person name="Dijksterhuis J."/>
            <person name="Roader J."/>
            <person name="Houbraken J."/>
        </authorList>
    </citation>
    <scope>NUCLEOTIDE SEQUENCE</scope>
    <source>
        <strain evidence="5">M34</strain>
    </source>
</reference>
<name>A0A8H7WBT1_9HELO</name>
<feature type="compositionally biased region" description="Basic and acidic residues" evidence="3">
    <location>
        <begin position="145"/>
        <end position="155"/>
    </location>
</feature>
<dbReference type="SMART" id="SM00212">
    <property type="entry name" value="UBCc"/>
    <property type="match status" value="1"/>
</dbReference>
<evidence type="ECO:0000313" key="5">
    <source>
        <dbReference type="EMBL" id="KAG4421924.1"/>
    </source>
</evidence>
<evidence type="ECO:0000256" key="2">
    <source>
        <dbReference type="ARBA" id="ARBA00022786"/>
    </source>
</evidence>
<organism evidence="5 6">
    <name type="scientific">Cadophora malorum</name>
    <dbReference type="NCBI Taxonomy" id="108018"/>
    <lineage>
        <taxon>Eukaryota</taxon>
        <taxon>Fungi</taxon>
        <taxon>Dikarya</taxon>
        <taxon>Ascomycota</taxon>
        <taxon>Pezizomycotina</taxon>
        <taxon>Leotiomycetes</taxon>
        <taxon>Helotiales</taxon>
        <taxon>Ploettnerulaceae</taxon>
        <taxon>Cadophora</taxon>
    </lineage>
</organism>
<evidence type="ECO:0000313" key="6">
    <source>
        <dbReference type="Proteomes" id="UP000664132"/>
    </source>
</evidence>
<dbReference type="AlphaFoldDB" id="A0A8H7WBT1"/>
<dbReference type="InterPro" id="IPR016135">
    <property type="entry name" value="UBQ-conjugating_enzyme/RWD"/>
</dbReference>
<keyword evidence="1" id="KW-0808">Transferase</keyword>
<dbReference type="PANTHER" id="PTHR46116">
    <property type="entry name" value="(E3-INDEPENDENT) E2 UBIQUITIN-CONJUGATING ENZYME"/>
    <property type="match status" value="1"/>
</dbReference>
<proteinExistence type="predicted"/>
<accession>A0A8H7WBT1</accession>
<protein>
    <recommendedName>
        <fullName evidence="4">UBC core domain-containing protein</fullName>
    </recommendedName>
</protein>
<evidence type="ECO:0000256" key="3">
    <source>
        <dbReference type="SAM" id="MobiDB-lite"/>
    </source>
</evidence>
<dbReference type="EMBL" id="JAFJYH010000057">
    <property type="protein sequence ID" value="KAG4421924.1"/>
    <property type="molecule type" value="Genomic_DNA"/>
</dbReference>
<feature type="compositionally biased region" description="Polar residues" evidence="3">
    <location>
        <begin position="904"/>
        <end position="923"/>
    </location>
</feature>
<dbReference type="PROSITE" id="PS50127">
    <property type="entry name" value="UBC_2"/>
    <property type="match status" value="1"/>
</dbReference>